<accession>A0A899G176</accession>
<evidence type="ECO:0000256" key="5">
    <source>
        <dbReference type="ARBA" id="ARBA00022840"/>
    </source>
</evidence>
<sequence>MANRIYTFTVDHQLRPKSTEEAQEVHKKMIQMGFQHKILTIAWPKDKYFKGSLEALLRDQRYTLLTQECLNNDIGVLFLGHHLNDQIETVLMRLIRKSGSSGLAGMQKISLNPMIGRVKDSEKLLICRPFLDIPKIALKNPTNTLMNISKRNAIRALLQKHEQLPKALRPDNILHLANIMAVKRMEISEKVKQLLTKTRITFSEMTGSLDVICDINIYDENIATLSKWLAHLVFIVSPLSRQRISVVRRIVIDLFEKRLVKTKQYTAGGVLIYTTQHFQTLSMQLSRQPYVKSMKEHFVVFLQSSSFLNPQNTWILWDGRWWIRILSKNNEIMQFKPIHAIRR</sequence>
<evidence type="ECO:0000313" key="9">
    <source>
        <dbReference type="Proteomes" id="UP000663699"/>
    </source>
</evidence>
<dbReference type="CDD" id="cd01992">
    <property type="entry name" value="TilS_N"/>
    <property type="match status" value="1"/>
</dbReference>
<dbReference type="Gene3D" id="3.40.50.620">
    <property type="entry name" value="HUPs"/>
    <property type="match status" value="1"/>
</dbReference>
<feature type="domain" description="tRNA(Ile)-lysidine/2-thiocytidine synthase N-terminal" evidence="7">
    <location>
        <begin position="5"/>
        <end position="140"/>
    </location>
</feature>
<dbReference type="NCBIfam" id="TIGR02432">
    <property type="entry name" value="lysidine_TilS_N"/>
    <property type="match status" value="1"/>
</dbReference>
<dbReference type="GO" id="GO:0008033">
    <property type="term" value="P:tRNA processing"/>
    <property type="evidence" value="ECO:0007669"/>
    <property type="project" value="UniProtKB-KW"/>
</dbReference>
<dbReference type="InterPro" id="IPR011063">
    <property type="entry name" value="TilS/TtcA_N"/>
</dbReference>
<dbReference type="InterPro" id="IPR012795">
    <property type="entry name" value="tRNA_Ile_lys_synt_N"/>
</dbReference>
<reference evidence="8" key="1">
    <citation type="submission" date="2020-06" db="EMBL/GenBank/DDBJ databases">
        <title>Genomes of multiple members of Pneumocystis genus reveal paths to human pathogen Pneumocystis jirovecii.</title>
        <authorList>
            <person name="Cisse O.H."/>
            <person name="Ma L."/>
            <person name="Dekker J."/>
            <person name="Khil P."/>
            <person name="Jo J."/>
            <person name="Brenchley J."/>
            <person name="Blair R."/>
            <person name="Pahar B."/>
            <person name="Chabe M."/>
            <person name="Van Rompay K.A."/>
            <person name="Keesler R."/>
            <person name="Sukura A."/>
            <person name="Hirsch V."/>
            <person name="Kutty G."/>
            <person name="Liu Y."/>
            <person name="Peng L."/>
            <person name="Chen J."/>
            <person name="Song J."/>
            <person name="Weissenbacher-Lang C."/>
            <person name="Xu J."/>
            <person name="Upham N.S."/>
            <person name="Stajich J.E."/>
            <person name="Cuomo C.A."/>
            <person name="Cushion M.T."/>
            <person name="Kovacs J.A."/>
        </authorList>
    </citation>
    <scope>NUCLEOTIDE SEQUENCE</scope>
    <source>
        <strain evidence="8">2A</strain>
    </source>
</reference>
<gene>
    <name evidence="8" type="ORF">MERGE_003089</name>
</gene>
<dbReference type="PANTHER" id="PTHR43033:SF1">
    <property type="entry name" value="TRNA(ILE)-LYSIDINE SYNTHASE-RELATED"/>
    <property type="match status" value="1"/>
</dbReference>
<comment type="catalytic activity">
    <reaction evidence="6">
        <text>cytidine(34) in tRNA(Ile2) + L-lysine + ATP = lysidine(34) in tRNA(Ile2) + AMP + diphosphate + H(+)</text>
        <dbReference type="Rhea" id="RHEA:43744"/>
        <dbReference type="Rhea" id="RHEA-COMP:10625"/>
        <dbReference type="Rhea" id="RHEA-COMP:10670"/>
        <dbReference type="ChEBI" id="CHEBI:15378"/>
        <dbReference type="ChEBI" id="CHEBI:30616"/>
        <dbReference type="ChEBI" id="CHEBI:32551"/>
        <dbReference type="ChEBI" id="CHEBI:33019"/>
        <dbReference type="ChEBI" id="CHEBI:82748"/>
        <dbReference type="ChEBI" id="CHEBI:83665"/>
        <dbReference type="ChEBI" id="CHEBI:456215"/>
        <dbReference type="EC" id="6.3.4.19"/>
    </reaction>
</comment>
<evidence type="ECO:0000256" key="2">
    <source>
        <dbReference type="ARBA" id="ARBA00022598"/>
    </source>
</evidence>
<evidence type="ECO:0000256" key="3">
    <source>
        <dbReference type="ARBA" id="ARBA00022694"/>
    </source>
</evidence>
<dbReference type="SUPFAM" id="SSF52402">
    <property type="entry name" value="Adenine nucleotide alpha hydrolases-like"/>
    <property type="match status" value="1"/>
</dbReference>
<keyword evidence="4" id="KW-0547">Nucleotide-binding</keyword>
<proteinExistence type="predicted"/>
<evidence type="ECO:0000259" key="7">
    <source>
        <dbReference type="Pfam" id="PF01171"/>
    </source>
</evidence>
<dbReference type="InterPro" id="IPR012094">
    <property type="entry name" value="tRNA_Ile_lys_synt"/>
</dbReference>
<dbReference type="AlphaFoldDB" id="A0A899G176"/>
<dbReference type="GO" id="GO:0032267">
    <property type="term" value="F:tRNA(Ile)-lysidine synthase activity"/>
    <property type="evidence" value="ECO:0007669"/>
    <property type="project" value="UniProtKB-EC"/>
</dbReference>
<dbReference type="OrthoDB" id="434144at2759"/>
<evidence type="ECO:0000256" key="6">
    <source>
        <dbReference type="ARBA" id="ARBA00048539"/>
    </source>
</evidence>
<keyword evidence="3" id="KW-0819">tRNA processing</keyword>
<dbReference type="PANTHER" id="PTHR43033">
    <property type="entry name" value="TRNA(ILE)-LYSIDINE SYNTHASE-RELATED"/>
    <property type="match status" value="1"/>
</dbReference>
<protein>
    <recommendedName>
        <fullName evidence="1">tRNA(Ile)-lysidine synthetase</fullName>
        <ecNumber evidence="1">6.3.4.19</ecNumber>
    </recommendedName>
</protein>
<name>A0A899G176_9ASCO</name>
<dbReference type="EC" id="6.3.4.19" evidence="1"/>
<keyword evidence="2" id="KW-0436">Ligase</keyword>
<evidence type="ECO:0000256" key="1">
    <source>
        <dbReference type="ARBA" id="ARBA00013267"/>
    </source>
</evidence>
<evidence type="ECO:0000256" key="4">
    <source>
        <dbReference type="ARBA" id="ARBA00022741"/>
    </source>
</evidence>
<dbReference type="Pfam" id="PF01171">
    <property type="entry name" value="ATP_bind_3"/>
    <property type="match status" value="1"/>
</dbReference>
<dbReference type="EMBL" id="CP054540">
    <property type="protein sequence ID" value="QSL65952.1"/>
    <property type="molecule type" value="Genomic_DNA"/>
</dbReference>
<organism evidence="8 9">
    <name type="scientific">Pneumocystis wakefieldiae</name>
    <dbReference type="NCBI Taxonomy" id="38082"/>
    <lineage>
        <taxon>Eukaryota</taxon>
        <taxon>Fungi</taxon>
        <taxon>Dikarya</taxon>
        <taxon>Ascomycota</taxon>
        <taxon>Taphrinomycotina</taxon>
        <taxon>Pneumocystomycetes</taxon>
        <taxon>Pneumocystaceae</taxon>
        <taxon>Pneumocystis</taxon>
    </lineage>
</organism>
<dbReference type="GO" id="GO:0005524">
    <property type="term" value="F:ATP binding"/>
    <property type="evidence" value="ECO:0007669"/>
    <property type="project" value="UniProtKB-KW"/>
</dbReference>
<keyword evidence="5" id="KW-0067">ATP-binding</keyword>
<keyword evidence="9" id="KW-1185">Reference proteome</keyword>
<evidence type="ECO:0000313" key="8">
    <source>
        <dbReference type="EMBL" id="QSL65952.1"/>
    </source>
</evidence>
<dbReference type="InterPro" id="IPR014729">
    <property type="entry name" value="Rossmann-like_a/b/a_fold"/>
</dbReference>
<dbReference type="Proteomes" id="UP000663699">
    <property type="component" value="Chromosome 9"/>
</dbReference>